<evidence type="ECO:0000313" key="10">
    <source>
        <dbReference type="EMBL" id="GMI51335.1"/>
    </source>
</evidence>
<keyword evidence="8" id="KW-0413">Isomerase</keyword>
<keyword evidence="6" id="KW-0799">Topoisomerase</keyword>
<evidence type="ECO:0000256" key="3">
    <source>
        <dbReference type="ARBA" id="ARBA00012895"/>
    </source>
</evidence>
<comment type="cofactor">
    <cofactor evidence="2">
        <name>Mg(2+)</name>
        <dbReference type="ChEBI" id="CHEBI:18420"/>
    </cofactor>
</comment>
<dbReference type="Gene3D" id="3.30.1490.30">
    <property type="match status" value="1"/>
</dbReference>
<proteinExistence type="predicted"/>
<evidence type="ECO:0000313" key="11">
    <source>
        <dbReference type="Proteomes" id="UP001165060"/>
    </source>
</evidence>
<dbReference type="Proteomes" id="UP001165060">
    <property type="component" value="Unassembled WGS sequence"/>
</dbReference>
<dbReference type="PRINTS" id="PR00418">
    <property type="entry name" value="TPI2FAMILY"/>
</dbReference>
<evidence type="ECO:0000256" key="8">
    <source>
        <dbReference type="ARBA" id="ARBA00023235"/>
    </source>
</evidence>
<sequence>MIMADQDHDGSHIKGLVINVIHKYWPSLLDIPGFLQQFITPIVRASKGRAQKTFFTLPEYENWQEEMGASSKGWNIKYYKGLGTSTSAEAK</sequence>
<reference evidence="10 11" key="1">
    <citation type="journal article" date="2023" name="Commun. Biol.">
        <title>Genome analysis of Parmales, the sister group of diatoms, reveals the evolutionary specialization of diatoms from phago-mixotrophs to photoautotrophs.</title>
        <authorList>
            <person name="Ban H."/>
            <person name="Sato S."/>
            <person name="Yoshikawa S."/>
            <person name="Yamada K."/>
            <person name="Nakamura Y."/>
            <person name="Ichinomiya M."/>
            <person name="Sato N."/>
            <person name="Blanc-Mathieu R."/>
            <person name="Endo H."/>
            <person name="Kuwata A."/>
            <person name="Ogata H."/>
        </authorList>
    </citation>
    <scope>NUCLEOTIDE SEQUENCE [LARGE SCALE GENOMIC DNA]</scope>
</reference>
<accession>A0ABQ6N931</accession>
<keyword evidence="5" id="KW-0067">ATP-binding</keyword>
<evidence type="ECO:0000256" key="5">
    <source>
        <dbReference type="ARBA" id="ARBA00022840"/>
    </source>
</evidence>
<keyword evidence="11" id="KW-1185">Reference proteome</keyword>
<dbReference type="PRINTS" id="PR01158">
    <property type="entry name" value="TOPISMRASEII"/>
</dbReference>
<protein>
    <recommendedName>
        <fullName evidence="3">DNA topoisomerase (ATP-hydrolyzing)</fullName>
        <ecNumber evidence="3">5.6.2.2</ecNumber>
    </recommendedName>
</protein>
<dbReference type="EC" id="5.6.2.2" evidence="3"/>
<dbReference type="InterPro" id="IPR013760">
    <property type="entry name" value="Topo_IIA-like_dom_sf"/>
</dbReference>
<dbReference type="InterPro" id="IPR050634">
    <property type="entry name" value="DNA_Topoisomerase_II"/>
</dbReference>
<dbReference type="EMBL" id="BRYB01006180">
    <property type="protein sequence ID" value="GMI51335.1"/>
    <property type="molecule type" value="Genomic_DNA"/>
</dbReference>
<feature type="non-terminal residue" evidence="10">
    <location>
        <position position="91"/>
    </location>
</feature>
<gene>
    <name evidence="10" type="ORF">TeGR_g2459</name>
</gene>
<evidence type="ECO:0000256" key="7">
    <source>
        <dbReference type="ARBA" id="ARBA00023125"/>
    </source>
</evidence>
<comment type="caution">
    <text evidence="10">The sequence shown here is derived from an EMBL/GenBank/DDBJ whole genome shotgun (WGS) entry which is preliminary data.</text>
</comment>
<keyword evidence="4" id="KW-0547">Nucleotide-binding</keyword>
<dbReference type="InterPro" id="IPR013759">
    <property type="entry name" value="Topo_IIA_B_C"/>
</dbReference>
<dbReference type="SUPFAM" id="SSF56719">
    <property type="entry name" value="Type II DNA topoisomerase"/>
    <property type="match status" value="1"/>
</dbReference>
<organism evidence="10 11">
    <name type="scientific">Tetraparma gracilis</name>
    <dbReference type="NCBI Taxonomy" id="2962635"/>
    <lineage>
        <taxon>Eukaryota</taxon>
        <taxon>Sar</taxon>
        <taxon>Stramenopiles</taxon>
        <taxon>Ochrophyta</taxon>
        <taxon>Bolidophyceae</taxon>
        <taxon>Parmales</taxon>
        <taxon>Triparmaceae</taxon>
        <taxon>Tetraparma</taxon>
    </lineage>
</organism>
<name>A0ABQ6N931_9STRA</name>
<dbReference type="PANTHER" id="PTHR10169:SF38">
    <property type="entry name" value="DNA TOPOISOMERASE 2"/>
    <property type="match status" value="1"/>
</dbReference>
<evidence type="ECO:0000256" key="2">
    <source>
        <dbReference type="ARBA" id="ARBA00001946"/>
    </source>
</evidence>
<dbReference type="Pfam" id="PF16898">
    <property type="entry name" value="TOPRIM_C"/>
    <property type="match status" value="1"/>
</dbReference>
<evidence type="ECO:0000259" key="9">
    <source>
        <dbReference type="Pfam" id="PF16898"/>
    </source>
</evidence>
<dbReference type="InterPro" id="IPR031660">
    <property type="entry name" value="TOPRIM_C"/>
</dbReference>
<dbReference type="InterPro" id="IPR001154">
    <property type="entry name" value="TopoII_euk"/>
</dbReference>
<keyword evidence="7" id="KW-0238">DNA-binding</keyword>
<evidence type="ECO:0000256" key="4">
    <source>
        <dbReference type="ARBA" id="ARBA00022741"/>
    </source>
</evidence>
<dbReference type="Gene3D" id="3.40.50.670">
    <property type="match status" value="1"/>
</dbReference>
<evidence type="ECO:0000256" key="1">
    <source>
        <dbReference type="ARBA" id="ARBA00000185"/>
    </source>
</evidence>
<dbReference type="PANTHER" id="PTHR10169">
    <property type="entry name" value="DNA TOPOISOMERASE/GYRASE"/>
    <property type="match status" value="1"/>
</dbReference>
<comment type="catalytic activity">
    <reaction evidence="1">
        <text>ATP-dependent breakage, passage and rejoining of double-stranded DNA.</text>
        <dbReference type="EC" id="5.6.2.2"/>
    </reaction>
</comment>
<evidence type="ECO:0000256" key="6">
    <source>
        <dbReference type="ARBA" id="ARBA00023029"/>
    </source>
</evidence>
<feature type="domain" description="C-terminal associated" evidence="9">
    <location>
        <begin position="38"/>
        <end position="91"/>
    </location>
</feature>